<evidence type="ECO:0000256" key="4">
    <source>
        <dbReference type="ARBA" id="ARBA00022840"/>
    </source>
</evidence>
<gene>
    <name evidence="8" type="ORF">NCCP1664_28070</name>
</gene>
<evidence type="ECO:0000256" key="5">
    <source>
        <dbReference type="ARBA" id="ARBA00032897"/>
    </source>
</evidence>
<organism evidence="8 9">
    <name type="scientific">Zafaria cholistanensis</name>
    <dbReference type="NCBI Taxonomy" id="1682741"/>
    <lineage>
        <taxon>Bacteria</taxon>
        <taxon>Bacillati</taxon>
        <taxon>Actinomycetota</taxon>
        <taxon>Actinomycetes</taxon>
        <taxon>Micrococcales</taxon>
        <taxon>Micrococcaceae</taxon>
        <taxon>Zafaria</taxon>
    </lineage>
</organism>
<dbReference type="EC" id="2.7.1.176" evidence="2"/>
<dbReference type="Pfam" id="PF06414">
    <property type="entry name" value="Zeta_toxin"/>
    <property type="match status" value="1"/>
</dbReference>
<dbReference type="Proteomes" id="UP000325307">
    <property type="component" value="Unassembled WGS sequence"/>
</dbReference>
<evidence type="ECO:0000256" key="1">
    <source>
        <dbReference type="ARBA" id="ARBA00009104"/>
    </source>
</evidence>
<keyword evidence="4" id="KW-0067">ATP-binding</keyword>
<evidence type="ECO:0000259" key="7">
    <source>
        <dbReference type="Pfam" id="PF06414"/>
    </source>
</evidence>
<dbReference type="OrthoDB" id="3192509at2"/>
<comment type="catalytic activity">
    <reaction evidence="6">
        <text>UDP-N-acetyl-alpha-D-glucosamine + ATP = UDP-N-acetyl-alpha-D-glucosamine 3'-phosphate + ADP + H(+)</text>
        <dbReference type="Rhea" id="RHEA:32671"/>
        <dbReference type="ChEBI" id="CHEBI:15378"/>
        <dbReference type="ChEBI" id="CHEBI:30616"/>
        <dbReference type="ChEBI" id="CHEBI:57705"/>
        <dbReference type="ChEBI" id="CHEBI:64353"/>
        <dbReference type="ChEBI" id="CHEBI:456216"/>
        <dbReference type="EC" id="2.7.1.176"/>
    </reaction>
</comment>
<keyword evidence="3" id="KW-0547">Nucleotide-binding</keyword>
<dbReference type="EMBL" id="BKDJ01000021">
    <property type="protein sequence ID" value="GER24312.1"/>
    <property type="molecule type" value="Genomic_DNA"/>
</dbReference>
<keyword evidence="9" id="KW-1185">Reference proteome</keyword>
<evidence type="ECO:0000256" key="3">
    <source>
        <dbReference type="ARBA" id="ARBA00022741"/>
    </source>
</evidence>
<comment type="caution">
    <text evidence="8">The sequence shown here is derived from an EMBL/GenBank/DDBJ whole genome shotgun (WGS) entry which is preliminary data.</text>
</comment>
<evidence type="ECO:0000313" key="8">
    <source>
        <dbReference type="EMBL" id="GER24312.1"/>
    </source>
</evidence>
<keyword evidence="8" id="KW-0808">Transferase</keyword>
<dbReference type="SUPFAM" id="SSF52540">
    <property type="entry name" value="P-loop containing nucleoside triphosphate hydrolases"/>
    <property type="match status" value="1"/>
</dbReference>
<feature type="domain" description="Zeta toxin" evidence="7">
    <location>
        <begin position="10"/>
        <end position="46"/>
    </location>
</feature>
<keyword evidence="8" id="KW-0418">Kinase</keyword>
<protein>
    <recommendedName>
        <fullName evidence="5">UDP-N-acetylglucosamine kinase</fullName>
        <ecNumber evidence="2">2.7.1.176</ecNumber>
    </recommendedName>
    <alternativeName>
        <fullName evidence="5">UDP-N-acetylglucosamine kinase</fullName>
    </alternativeName>
</protein>
<dbReference type="GO" id="GO:0005524">
    <property type="term" value="F:ATP binding"/>
    <property type="evidence" value="ECO:0007669"/>
    <property type="project" value="UniProtKB-KW"/>
</dbReference>
<dbReference type="InterPro" id="IPR027417">
    <property type="entry name" value="P-loop_NTPase"/>
</dbReference>
<dbReference type="AlphaFoldDB" id="A0A5A7NV63"/>
<comment type="similarity">
    <text evidence="1">Belongs to the zeta toxin family.</text>
</comment>
<name>A0A5A7NV63_9MICC</name>
<evidence type="ECO:0000256" key="2">
    <source>
        <dbReference type="ARBA" id="ARBA00011963"/>
    </source>
</evidence>
<proteinExistence type="inferred from homology"/>
<accession>A0A5A7NV63</accession>
<dbReference type="PANTHER" id="PTHR10285">
    <property type="entry name" value="URIDINE KINASE"/>
    <property type="match status" value="1"/>
</dbReference>
<dbReference type="Gene3D" id="3.40.50.300">
    <property type="entry name" value="P-loop containing nucleotide triphosphate hydrolases"/>
    <property type="match status" value="2"/>
</dbReference>
<dbReference type="NCBIfam" id="NF006743">
    <property type="entry name" value="PRK09270.1-2"/>
    <property type="match status" value="1"/>
</dbReference>
<evidence type="ECO:0000256" key="6">
    <source>
        <dbReference type="ARBA" id="ARBA00048178"/>
    </source>
</evidence>
<dbReference type="GO" id="GO:0016301">
    <property type="term" value="F:kinase activity"/>
    <property type="evidence" value="ECO:0007669"/>
    <property type="project" value="UniProtKB-KW"/>
</dbReference>
<reference evidence="8 9" key="1">
    <citation type="submission" date="2019-09" db="EMBL/GenBank/DDBJ databases">
        <title>Arthrobacter zafarii sp. nov., a moderately thermotolerant and halotolerant actinobacterium isolated from Cholistan desert soil of Pakistan.</title>
        <authorList>
            <person name="Amin A."/>
            <person name="Ahmed I."/>
            <person name="Khalid N."/>
            <person name="Schumann P."/>
            <person name="Busse H.J."/>
            <person name="Khan I.U."/>
            <person name="Li S."/>
            <person name="Li W.J."/>
        </authorList>
    </citation>
    <scope>NUCLEOTIDE SEQUENCE [LARGE SCALE GENOMIC DNA]</scope>
    <source>
        <strain evidence="8 9">NCCP-1664</strain>
    </source>
</reference>
<sequence>MNLDELVARIRHRKASSEAPVVIGVAGAPGAGKTTLVEGLIKELNRGVADPENQEFAHVPMDGFHLSDQELARLGILDRKGAPETFDVHGYAALLQRLRSRRDAVVYAPGFERTLEQPIAGVIPVFPSATTILTEGNYLLLDTPEWRKVRNQCTEVWYCEQDDSLRVRRLVQRHVEFGKSPAEAEAWVAGVDEKNAQLIRATRADADLIVTLEEVGAA</sequence>
<dbReference type="RefSeq" id="WP_149957902.1">
    <property type="nucleotide sequence ID" value="NZ_BKDJ01000021.1"/>
</dbReference>
<evidence type="ECO:0000313" key="9">
    <source>
        <dbReference type="Proteomes" id="UP000325307"/>
    </source>
</evidence>
<dbReference type="InterPro" id="IPR010488">
    <property type="entry name" value="Zeta_toxin_domain"/>
</dbReference>